<name>A0A6L8W4Y3_9PROT</name>
<evidence type="ECO:0000313" key="2">
    <source>
        <dbReference type="EMBL" id="MZR29543.1"/>
    </source>
</evidence>
<keyword evidence="3" id="KW-1185">Reference proteome</keyword>
<protein>
    <submittedName>
        <fullName evidence="2">Uncharacterized protein</fullName>
    </submittedName>
</protein>
<organism evidence="2 3">
    <name type="scientific">Sneathiella litorea</name>
    <dbReference type="NCBI Taxonomy" id="2606216"/>
    <lineage>
        <taxon>Bacteria</taxon>
        <taxon>Pseudomonadati</taxon>
        <taxon>Pseudomonadota</taxon>
        <taxon>Alphaproteobacteria</taxon>
        <taxon>Sneathiellales</taxon>
        <taxon>Sneathiellaceae</taxon>
        <taxon>Sneathiella</taxon>
    </lineage>
</organism>
<dbReference type="RefSeq" id="WP_161314004.1">
    <property type="nucleotide sequence ID" value="NZ_WTUW01000001.1"/>
</dbReference>
<dbReference type="Proteomes" id="UP000476030">
    <property type="component" value="Unassembled WGS sequence"/>
</dbReference>
<feature type="region of interest" description="Disordered" evidence="1">
    <location>
        <begin position="33"/>
        <end position="52"/>
    </location>
</feature>
<sequence>MTQKVPLSEQQKHHIEATLKRITEGLAKKCDPDLEPSHIFNPEAFSEKRVER</sequence>
<dbReference type="EMBL" id="WTUW01000001">
    <property type="protein sequence ID" value="MZR29543.1"/>
    <property type="molecule type" value="Genomic_DNA"/>
</dbReference>
<accession>A0A6L8W4Y3</accession>
<evidence type="ECO:0000313" key="3">
    <source>
        <dbReference type="Proteomes" id="UP000476030"/>
    </source>
</evidence>
<evidence type="ECO:0000256" key="1">
    <source>
        <dbReference type="SAM" id="MobiDB-lite"/>
    </source>
</evidence>
<gene>
    <name evidence="2" type="ORF">GQE98_02740</name>
</gene>
<proteinExistence type="predicted"/>
<dbReference type="AlphaFoldDB" id="A0A6L8W4Y3"/>
<reference evidence="2 3" key="1">
    <citation type="submission" date="2019-12" db="EMBL/GenBank/DDBJ databases">
        <title>Snethiella sp. nov. sp. isolated from sea sand.</title>
        <authorList>
            <person name="Kim J."/>
            <person name="Jeong S.E."/>
            <person name="Jung H.S."/>
            <person name="Jeon C.O."/>
        </authorList>
    </citation>
    <scope>NUCLEOTIDE SEQUENCE [LARGE SCALE GENOMIC DNA]</scope>
    <source>
        <strain evidence="2 3">DP05</strain>
    </source>
</reference>
<comment type="caution">
    <text evidence="2">The sequence shown here is derived from an EMBL/GenBank/DDBJ whole genome shotgun (WGS) entry which is preliminary data.</text>
</comment>